<dbReference type="InterPro" id="IPR036526">
    <property type="entry name" value="C-N_Hydrolase_sf"/>
</dbReference>
<evidence type="ECO:0000313" key="3">
    <source>
        <dbReference type="EMBL" id="PXV63950.1"/>
    </source>
</evidence>
<dbReference type="GO" id="GO:0016787">
    <property type="term" value="F:hydrolase activity"/>
    <property type="evidence" value="ECO:0007669"/>
    <property type="project" value="UniProtKB-KW"/>
</dbReference>
<gene>
    <name evidence="3" type="ORF">C8D93_11413</name>
</gene>
<dbReference type="GO" id="GO:0016747">
    <property type="term" value="F:acyltransferase activity, transferring groups other than amino-acyl groups"/>
    <property type="evidence" value="ECO:0007669"/>
    <property type="project" value="InterPro"/>
</dbReference>
<dbReference type="AlphaFoldDB" id="A0A318E5X5"/>
<dbReference type="PROSITE" id="PS50263">
    <property type="entry name" value="CN_HYDROLASE"/>
    <property type="match status" value="1"/>
</dbReference>
<dbReference type="InterPro" id="IPR003010">
    <property type="entry name" value="C-N_Hydrolase"/>
</dbReference>
<dbReference type="Pfam" id="PF00795">
    <property type="entry name" value="CN_hydrolase"/>
    <property type="match status" value="1"/>
</dbReference>
<keyword evidence="4" id="KW-1185">Reference proteome</keyword>
<feature type="domain" description="N-acetyltransferase" evidence="2">
    <location>
        <begin position="7"/>
        <end position="206"/>
    </location>
</feature>
<dbReference type="SUPFAM" id="SSF55729">
    <property type="entry name" value="Acyl-CoA N-acyltransferases (Nat)"/>
    <property type="match status" value="1"/>
</dbReference>
<dbReference type="PROSITE" id="PS51186">
    <property type="entry name" value="GNAT"/>
    <property type="match status" value="1"/>
</dbReference>
<evidence type="ECO:0000313" key="4">
    <source>
        <dbReference type="Proteomes" id="UP000248330"/>
    </source>
</evidence>
<dbReference type="Proteomes" id="UP000248330">
    <property type="component" value="Unassembled WGS sequence"/>
</dbReference>
<name>A0A318E5X5_9GAMM</name>
<proteinExistence type="predicted"/>
<reference evidence="3 4" key="1">
    <citation type="submission" date="2018-04" db="EMBL/GenBank/DDBJ databases">
        <title>Genomic Encyclopedia of Type Strains, Phase IV (KMG-IV): sequencing the most valuable type-strain genomes for metagenomic binning, comparative biology and taxonomic classification.</title>
        <authorList>
            <person name="Goeker M."/>
        </authorList>
    </citation>
    <scope>NUCLEOTIDE SEQUENCE [LARGE SCALE GENOMIC DNA]</scope>
    <source>
        <strain evidence="3 4">DSM 104150</strain>
    </source>
</reference>
<organism evidence="3 4">
    <name type="scientific">Sinimarinibacterium flocculans</name>
    <dbReference type="NCBI Taxonomy" id="985250"/>
    <lineage>
        <taxon>Bacteria</taxon>
        <taxon>Pseudomonadati</taxon>
        <taxon>Pseudomonadota</taxon>
        <taxon>Gammaproteobacteria</taxon>
        <taxon>Nevskiales</taxon>
        <taxon>Nevskiaceae</taxon>
        <taxon>Sinimarinibacterium</taxon>
    </lineage>
</organism>
<dbReference type="CDD" id="cd07574">
    <property type="entry name" value="nitrilase_Rim1_like"/>
    <property type="match status" value="1"/>
</dbReference>
<keyword evidence="3" id="KW-0378">Hydrolase</keyword>
<dbReference type="CDD" id="cd04301">
    <property type="entry name" value="NAT_SF"/>
    <property type="match status" value="1"/>
</dbReference>
<evidence type="ECO:0000259" key="2">
    <source>
        <dbReference type="PROSITE" id="PS51186"/>
    </source>
</evidence>
<dbReference type="PANTHER" id="PTHR23088">
    <property type="entry name" value="NITRILASE-RELATED"/>
    <property type="match status" value="1"/>
</dbReference>
<dbReference type="PANTHER" id="PTHR23088:SF50">
    <property type="entry name" value="HYDROLASE YHCX"/>
    <property type="match status" value="1"/>
</dbReference>
<feature type="domain" description="CN hydrolase" evidence="1">
    <location>
        <begin position="226"/>
        <end position="483"/>
    </location>
</feature>
<protein>
    <submittedName>
        <fullName evidence="3">Putative amidohydrolase</fullName>
    </submittedName>
</protein>
<dbReference type="Gene3D" id="3.40.630.30">
    <property type="match status" value="1"/>
</dbReference>
<dbReference type="Gene3D" id="3.60.110.10">
    <property type="entry name" value="Carbon-nitrogen hydrolase"/>
    <property type="match status" value="1"/>
</dbReference>
<dbReference type="InterPro" id="IPR000182">
    <property type="entry name" value="GNAT_dom"/>
</dbReference>
<dbReference type="OrthoDB" id="9811121at2"/>
<dbReference type="Pfam" id="PF00583">
    <property type="entry name" value="Acetyltransf_1"/>
    <property type="match status" value="1"/>
</dbReference>
<comment type="caution">
    <text evidence="3">The sequence shown here is derived from an EMBL/GenBank/DDBJ whole genome shotgun (WGS) entry which is preliminary data.</text>
</comment>
<dbReference type="RefSeq" id="WP_110266782.1">
    <property type="nucleotide sequence ID" value="NZ_CAKZQT010000026.1"/>
</dbReference>
<dbReference type="EMBL" id="QICN01000014">
    <property type="protein sequence ID" value="PXV63950.1"/>
    <property type="molecule type" value="Genomic_DNA"/>
</dbReference>
<evidence type="ECO:0000259" key="1">
    <source>
        <dbReference type="PROSITE" id="PS50263"/>
    </source>
</evidence>
<sequence>MPRSKSLIIREARHADIPAIRRVVQKAYGEGIGYTRDQLRGQLNHFPPGHLVAELDGQVVGYCASIIVTEQEALSRHTWSEITGNAFGSTHDADGDFLYGYEVAVDPDFRGRRIAERLYAARRKLCVDLGLDGIVFGGRMPGYARRARKLGGHEAYCAAVLAGQIRDPVMNFQLRQGFEFLGVLPKYLKSDAESGGAATHMLWRNPQARRDVARAHSAADRGPSTVRVATVQYLQRAIGSFDEFADIVRYFVDTVADYKSDFVVFPEYFSLQLLSVENEPLAPRDAILKLAEYNDRLETLFRELALRYNVNIIAGSHPALQPDGRLLNLAHVFLRDGSVFEQPKIHPTPAERYWWQVEGGDYVGAIQTDCGTIGVLVCYDSEFPELTRHLVDQGADILFVPYSTEERNGHLRVRYCAHARAVENQIYVVTSGNTGNLPRVHNMDIHYAQSAIITPCDFPFGRDGVAADTTPNVEMIAFADLDLAALATARAHGTVQNLKDRRHDLYAVQWRGRSAH</sequence>
<accession>A0A318E5X5</accession>
<dbReference type="SUPFAM" id="SSF56317">
    <property type="entry name" value="Carbon-nitrogen hydrolase"/>
    <property type="match status" value="1"/>
</dbReference>
<dbReference type="InterPro" id="IPR016181">
    <property type="entry name" value="Acyl_CoA_acyltransferase"/>
</dbReference>